<protein>
    <recommendedName>
        <fullName evidence="8">Serine-threonine/tyrosine-protein kinase catalytic domain-containing protein</fullName>
    </recommendedName>
</protein>
<dbReference type="AlphaFoldDB" id="A0A445AN40"/>
<accession>A0A445AN40</accession>
<keyword evidence="5" id="KW-1133">Transmembrane helix</keyword>
<evidence type="ECO:0000259" key="8">
    <source>
        <dbReference type="Pfam" id="PF07714"/>
    </source>
</evidence>
<evidence type="ECO:0000313" key="10">
    <source>
        <dbReference type="Proteomes" id="UP000289738"/>
    </source>
</evidence>
<proteinExistence type="predicted"/>
<comment type="caution">
    <text evidence="9">The sequence shown here is derived from an EMBL/GenBank/DDBJ whole genome shotgun (WGS) entry which is preliminary data.</text>
</comment>
<keyword evidence="6" id="KW-0472">Membrane</keyword>
<dbReference type="GO" id="GO:0016020">
    <property type="term" value="C:membrane"/>
    <property type="evidence" value="ECO:0007669"/>
    <property type="project" value="UniProtKB-SubCell"/>
</dbReference>
<keyword evidence="2" id="KW-0418">Kinase</keyword>
<dbReference type="SUPFAM" id="SSF56112">
    <property type="entry name" value="Protein kinase-like (PK-like)"/>
    <property type="match status" value="1"/>
</dbReference>
<dbReference type="PANTHER" id="PTHR27009">
    <property type="entry name" value="RUST RESISTANCE KINASE LR10-RELATED"/>
    <property type="match status" value="1"/>
</dbReference>
<dbReference type="Proteomes" id="UP000289738">
    <property type="component" value="Chromosome B01"/>
</dbReference>
<reference evidence="9 10" key="1">
    <citation type="submission" date="2019-01" db="EMBL/GenBank/DDBJ databases">
        <title>Sequencing of cultivated peanut Arachis hypogaea provides insights into genome evolution and oil improvement.</title>
        <authorList>
            <person name="Chen X."/>
        </authorList>
    </citation>
    <scope>NUCLEOTIDE SEQUENCE [LARGE SCALE GENOMIC DNA]</scope>
    <source>
        <strain evidence="10">cv. Fuhuasheng</strain>
        <tissue evidence="9">Leaves</tissue>
    </source>
</reference>
<evidence type="ECO:0000256" key="3">
    <source>
        <dbReference type="ARBA" id="ARBA00022692"/>
    </source>
</evidence>
<dbReference type="STRING" id="3818.A0A445AN40"/>
<keyword evidence="2" id="KW-0723">Serine/threonine-protein kinase</keyword>
<keyword evidence="2" id="KW-0808">Transferase</keyword>
<evidence type="ECO:0000313" key="9">
    <source>
        <dbReference type="EMBL" id="RYR27848.1"/>
    </source>
</evidence>
<evidence type="ECO:0000256" key="2">
    <source>
        <dbReference type="ARBA" id="ARBA00022527"/>
    </source>
</evidence>
<name>A0A445AN40_ARAHY</name>
<feature type="domain" description="Serine-threonine/tyrosine-protein kinase catalytic" evidence="8">
    <location>
        <begin position="25"/>
        <end position="96"/>
    </location>
</feature>
<sequence length="116" mass="12981">MCKVVQMLKGPLQSVPCPPKPVIEYGIVHKTSLNDGCQVVIKVLKESKGSVEEFVNEVVTISRKSHVKIVSLLGFCYEMNKQTLIYEFMSNAKIYKKNESVVSMLSTRGTPDFITP</sequence>
<dbReference type="Gene3D" id="3.30.200.20">
    <property type="entry name" value="Phosphorylase Kinase, domain 1"/>
    <property type="match status" value="1"/>
</dbReference>
<evidence type="ECO:0000256" key="4">
    <source>
        <dbReference type="ARBA" id="ARBA00022729"/>
    </source>
</evidence>
<evidence type="ECO:0000256" key="1">
    <source>
        <dbReference type="ARBA" id="ARBA00004479"/>
    </source>
</evidence>
<dbReference type="GO" id="GO:0004674">
    <property type="term" value="F:protein serine/threonine kinase activity"/>
    <property type="evidence" value="ECO:0007669"/>
    <property type="project" value="UniProtKB-KW"/>
</dbReference>
<keyword evidence="3" id="KW-0812">Transmembrane</keyword>
<dbReference type="InterPro" id="IPR011009">
    <property type="entry name" value="Kinase-like_dom_sf"/>
</dbReference>
<keyword evidence="4" id="KW-0732">Signal</keyword>
<comment type="subcellular location">
    <subcellularLocation>
        <location evidence="1">Membrane</location>
        <topology evidence="1">Single-pass type I membrane protein</topology>
    </subcellularLocation>
</comment>
<evidence type="ECO:0000256" key="6">
    <source>
        <dbReference type="ARBA" id="ARBA00023136"/>
    </source>
</evidence>
<gene>
    <name evidence="9" type="ORF">Ahy_B01g051910</name>
</gene>
<keyword evidence="7" id="KW-0325">Glycoprotein</keyword>
<keyword evidence="10" id="KW-1185">Reference proteome</keyword>
<dbReference type="InterPro" id="IPR001245">
    <property type="entry name" value="Ser-Thr/Tyr_kinase_cat_dom"/>
</dbReference>
<dbReference type="EMBL" id="SDMP01000011">
    <property type="protein sequence ID" value="RYR27848.1"/>
    <property type="molecule type" value="Genomic_DNA"/>
</dbReference>
<dbReference type="Pfam" id="PF07714">
    <property type="entry name" value="PK_Tyr_Ser-Thr"/>
    <property type="match status" value="1"/>
</dbReference>
<evidence type="ECO:0000256" key="7">
    <source>
        <dbReference type="ARBA" id="ARBA00023180"/>
    </source>
</evidence>
<organism evidence="9 10">
    <name type="scientific">Arachis hypogaea</name>
    <name type="common">Peanut</name>
    <dbReference type="NCBI Taxonomy" id="3818"/>
    <lineage>
        <taxon>Eukaryota</taxon>
        <taxon>Viridiplantae</taxon>
        <taxon>Streptophyta</taxon>
        <taxon>Embryophyta</taxon>
        <taxon>Tracheophyta</taxon>
        <taxon>Spermatophyta</taxon>
        <taxon>Magnoliopsida</taxon>
        <taxon>eudicotyledons</taxon>
        <taxon>Gunneridae</taxon>
        <taxon>Pentapetalae</taxon>
        <taxon>rosids</taxon>
        <taxon>fabids</taxon>
        <taxon>Fabales</taxon>
        <taxon>Fabaceae</taxon>
        <taxon>Papilionoideae</taxon>
        <taxon>50 kb inversion clade</taxon>
        <taxon>dalbergioids sensu lato</taxon>
        <taxon>Dalbergieae</taxon>
        <taxon>Pterocarpus clade</taxon>
        <taxon>Arachis</taxon>
    </lineage>
</organism>
<evidence type="ECO:0000256" key="5">
    <source>
        <dbReference type="ARBA" id="ARBA00022989"/>
    </source>
</evidence>
<dbReference type="InterPro" id="IPR045874">
    <property type="entry name" value="LRK10/LRL21-25-like"/>
</dbReference>